<evidence type="ECO:0000256" key="1">
    <source>
        <dbReference type="SAM" id="MobiDB-lite"/>
    </source>
</evidence>
<dbReference type="InterPro" id="IPR038084">
    <property type="entry name" value="PduO/GlcC-like_sf"/>
</dbReference>
<protein>
    <submittedName>
        <fullName evidence="2">Heme-binding protein</fullName>
    </submittedName>
</protein>
<dbReference type="InterPro" id="IPR005624">
    <property type="entry name" value="PduO/GlcC-like"/>
</dbReference>
<sequence length="182" mass="18483">MTLSLADARRVIAAGERRAHQLGQPMNIAVVDEGGNLISHVRMDGAWVGSVDVSIDKAVTARAAGARSAAARVLDLAAAGAHTESLNGAGHLHDHGGHGNGGHGNRSHGHADDEYVGHAYGQGDDHHRYYADGYADGYVDDAPMPAGGVPLRRAGWVVGAVGVSGGSPGQDQAVADAAVAAY</sequence>
<evidence type="ECO:0000313" key="3">
    <source>
        <dbReference type="Proteomes" id="UP000604475"/>
    </source>
</evidence>
<dbReference type="PANTHER" id="PTHR34309:SF1">
    <property type="entry name" value="PROTEIN GLCG"/>
    <property type="match status" value="1"/>
</dbReference>
<dbReference type="Pfam" id="PF03928">
    <property type="entry name" value="HbpS-like"/>
    <property type="match status" value="1"/>
</dbReference>
<dbReference type="Gene3D" id="3.30.450.150">
    <property type="entry name" value="Haem-degrading domain"/>
    <property type="match status" value="1"/>
</dbReference>
<evidence type="ECO:0000313" key="2">
    <source>
        <dbReference type="EMBL" id="MBL7629035.1"/>
    </source>
</evidence>
<dbReference type="SUPFAM" id="SSF143744">
    <property type="entry name" value="GlcG-like"/>
    <property type="match status" value="1"/>
</dbReference>
<dbReference type="AlphaFoldDB" id="A0A937RHG3"/>
<keyword evidence="3" id="KW-1185">Reference proteome</keyword>
<dbReference type="PANTHER" id="PTHR34309">
    <property type="entry name" value="SLR1406 PROTEIN"/>
    <property type="match status" value="1"/>
</dbReference>
<feature type="region of interest" description="Disordered" evidence="1">
    <location>
        <begin position="87"/>
        <end position="118"/>
    </location>
</feature>
<accession>A0A937RHG3</accession>
<dbReference type="EMBL" id="JAEACQ010000204">
    <property type="protein sequence ID" value="MBL7629035.1"/>
    <property type="molecule type" value="Genomic_DNA"/>
</dbReference>
<proteinExistence type="predicted"/>
<dbReference type="RefSeq" id="WP_203003504.1">
    <property type="nucleotide sequence ID" value="NZ_JADWYU010000160.1"/>
</dbReference>
<dbReference type="Proteomes" id="UP000604475">
    <property type="component" value="Unassembled WGS sequence"/>
</dbReference>
<organism evidence="2 3">
    <name type="scientific">Frankia nepalensis</name>
    <dbReference type="NCBI Taxonomy" id="1836974"/>
    <lineage>
        <taxon>Bacteria</taxon>
        <taxon>Bacillati</taxon>
        <taxon>Actinomycetota</taxon>
        <taxon>Actinomycetes</taxon>
        <taxon>Frankiales</taxon>
        <taxon>Frankiaceae</taxon>
        <taxon>Frankia</taxon>
    </lineage>
</organism>
<gene>
    <name evidence="2" type="ORF">I7412_18105</name>
</gene>
<reference evidence="2" key="1">
    <citation type="submission" date="2020-12" db="EMBL/GenBank/DDBJ databases">
        <title>Genomic characterization of non-nitrogen-fixing Frankia strains.</title>
        <authorList>
            <person name="Carlos-Shanley C."/>
            <person name="Guerra T."/>
            <person name="Hahn D."/>
        </authorList>
    </citation>
    <scope>NUCLEOTIDE SEQUENCE</scope>
    <source>
        <strain evidence="2">CN6</strain>
    </source>
</reference>
<comment type="caution">
    <text evidence="2">The sequence shown here is derived from an EMBL/GenBank/DDBJ whole genome shotgun (WGS) entry which is preliminary data.</text>
</comment>
<dbReference type="InterPro" id="IPR052517">
    <property type="entry name" value="GlcG_carb_metab_protein"/>
</dbReference>
<name>A0A937RHG3_9ACTN</name>